<comment type="caution">
    <text evidence="1">The sequence shown here is derived from an EMBL/GenBank/DDBJ whole genome shotgun (WGS) entry which is preliminary data.</text>
</comment>
<keyword evidence="2" id="KW-1185">Reference proteome</keyword>
<evidence type="ECO:0000313" key="2">
    <source>
        <dbReference type="Proteomes" id="UP001499947"/>
    </source>
</evidence>
<organism evidence="1 2">
    <name type="scientific">Streptomyces yatensis</name>
    <dbReference type="NCBI Taxonomy" id="155177"/>
    <lineage>
        <taxon>Bacteria</taxon>
        <taxon>Bacillati</taxon>
        <taxon>Actinomycetota</taxon>
        <taxon>Actinomycetes</taxon>
        <taxon>Kitasatosporales</taxon>
        <taxon>Streptomycetaceae</taxon>
        <taxon>Streptomyces</taxon>
        <taxon>Streptomyces violaceusniger group</taxon>
    </lineage>
</organism>
<dbReference type="Proteomes" id="UP001499947">
    <property type="component" value="Unassembled WGS sequence"/>
</dbReference>
<sequence length="113" mass="11786">MGPSGRCPPVGPLGPRGVPRAAWRGSLVDVDAFECDRTTMAIVAAALADDGEGAAALLEPLEMRDACRVAVRLAAMAAHALVAVAEEGGGGREEALAHWQECIIAHESRRTEE</sequence>
<accession>A0ABP4UAV2</accession>
<evidence type="ECO:0000313" key="1">
    <source>
        <dbReference type="EMBL" id="GAA1700189.1"/>
    </source>
</evidence>
<reference evidence="2" key="1">
    <citation type="journal article" date="2019" name="Int. J. Syst. Evol. Microbiol.">
        <title>The Global Catalogue of Microorganisms (GCM) 10K type strain sequencing project: providing services to taxonomists for standard genome sequencing and annotation.</title>
        <authorList>
            <consortium name="The Broad Institute Genomics Platform"/>
            <consortium name="The Broad Institute Genome Sequencing Center for Infectious Disease"/>
            <person name="Wu L."/>
            <person name="Ma J."/>
        </authorList>
    </citation>
    <scope>NUCLEOTIDE SEQUENCE [LARGE SCALE GENOMIC DNA]</scope>
    <source>
        <strain evidence="2">JCM 13244</strain>
    </source>
</reference>
<dbReference type="EMBL" id="BAAALR010000052">
    <property type="protein sequence ID" value="GAA1700189.1"/>
    <property type="molecule type" value="Genomic_DNA"/>
</dbReference>
<gene>
    <name evidence="1" type="ORF">GCM10009680_45930</name>
</gene>
<name>A0ABP4UAV2_9ACTN</name>
<protein>
    <submittedName>
        <fullName evidence="1">Uncharacterized protein</fullName>
    </submittedName>
</protein>
<proteinExistence type="predicted"/>